<dbReference type="PATRIC" id="fig|1121362.3.peg.2310"/>
<evidence type="ECO:0000313" key="2">
    <source>
        <dbReference type="Proteomes" id="UP000011723"/>
    </source>
</evidence>
<evidence type="ECO:0008006" key="3">
    <source>
        <dbReference type="Google" id="ProtNLM"/>
    </source>
</evidence>
<dbReference type="KEGG" id="chn:A605_11390"/>
<dbReference type="EMBL" id="CP003697">
    <property type="protein sequence ID" value="AGF73278.1"/>
    <property type="molecule type" value="Genomic_DNA"/>
</dbReference>
<dbReference type="eggNOG" id="COG3801">
    <property type="taxonomic scope" value="Bacteria"/>
</dbReference>
<dbReference type="InterPro" id="IPR038056">
    <property type="entry name" value="YjbR-like_sf"/>
</dbReference>
<keyword evidence="2" id="KW-1185">Reference proteome</keyword>
<reference evidence="1 2" key="1">
    <citation type="journal article" date="2012" name="Stand. Genomic Sci.">
        <title>Genome sequence of the halotolerant bacterium Corynebacterium halotolerans type strain YIM 70093(T) (= DSM 44683(T)).</title>
        <authorList>
            <person name="Ruckert C."/>
            <person name="Albersmeier A."/>
            <person name="Al-Dilaimi A."/>
            <person name="Niehaus K."/>
            <person name="Szczepanowski R."/>
            <person name="Kalinowski J."/>
        </authorList>
    </citation>
    <scope>NUCLEOTIDE SEQUENCE [LARGE SCALE GENOMIC DNA]</scope>
    <source>
        <strain evidence="1">YIM 70093</strain>
    </source>
</reference>
<accession>M1NPG2</accession>
<dbReference type="Proteomes" id="UP000011723">
    <property type="component" value="Chromosome"/>
</dbReference>
<proteinExistence type="predicted"/>
<organism evidence="1 2">
    <name type="scientific">Corynebacterium halotolerans YIM 70093 = DSM 44683</name>
    <dbReference type="NCBI Taxonomy" id="1121362"/>
    <lineage>
        <taxon>Bacteria</taxon>
        <taxon>Bacillati</taxon>
        <taxon>Actinomycetota</taxon>
        <taxon>Actinomycetes</taxon>
        <taxon>Mycobacteriales</taxon>
        <taxon>Corynebacteriaceae</taxon>
        <taxon>Corynebacterium</taxon>
    </lineage>
</organism>
<name>M1NPG2_9CORY</name>
<dbReference type="RefSeq" id="WP_015401694.1">
    <property type="nucleotide sequence ID" value="NC_020302.1"/>
</dbReference>
<evidence type="ECO:0000313" key="1">
    <source>
        <dbReference type="EMBL" id="AGF73278.1"/>
    </source>
</evidence>
<protein>
    <recommendedName>
        <fullName evidence="3">MmcQ/YjbR family DNA-binding protein</fullName>
    </recommendedName>
</protein>
<dbReference type="HOGENOM" id="CLU_138549_1_1_11"/>
<dbReference type="Pfam" id="PF04237">
    <property type="entry name" value="YjbR"/>
    <property type="match status" value="1"/>
</dbReference>
<dbReference type="AlphaFoldDB" id="M1NPG2"/>
<dbReference type="SUPFAM" id="SSF142906">
    <property type="entry name" value="YjbR-like"/>
    <property type="match status" value="1"/>
</dbReference>
<sequence>MNIDETSPMSTAADVRRIVTSFPEVIEETIEDIPSFSVAGRMFARLRENETVLAFRVRDIDEQDMLLMAESQKYFITPSYEGRPIILVRLAHIDPEELTQLLTDAWEIRAPEELKPMSST</sequence>
<dbReference type="InterPro" id="IPR058532">
    <property type="entry name" value="YjbR/MT2646/Rv2570-like"/>
</dbReference>
<gene>
    <name evidence="1" type="ORF">A605_11390</name>
</gene>